<evidence type="ECO:0000313" key="2">
    <source>
        <dbReference type="EMBL" id="MDO1559365.1"/>
    </source>
</evidence>
<reference evidence="2" key="1">
    <citation type="submission" date="2023-07" db="EMBL/GenBank/DDBJ databases">
        <title>Brevundimonas soil sp. nov., isolated from the soil of chemical plant.</title>
        <authorList>
            <person name="Wu N."/>
        </authorList>
    </citation>
    <scope>NUCLEOTIDE SEQUENCE</scope>
    <source>
        <strain evidence="2">XZ-24</strain>
    </source>
</reference>
<dbReference type="InterPro" id="IPR029068">
    <property type="entry name" value="Glyas_Bleomycin-R_OHBP_Dase"/>
</dbReference>
<dbReference type="PROSITE" id="PS51819">
    <property type="entry name" value="VOC"/>
    <property type="match status" value="1"/>
</dbReference>
<dbReference type="InterPro" id="IPR037523">
    <property type="entry name" value="VOC_core"/>
</dbReference>
<evidence type="ECO:0000313" key="3">
    <source>
        <dbReference type="Proteomes" id="UP001169063"/>
    </source>
</evidence>
<proteinExistence type="predicted"/>
<gene>
    <name evidence="2" type="ORF">Q0812_07980</name>
</gene>
<accession>A0ABT8SLE8</accession>
<dbReference type="Gene3D" id="3.10.180.10">
    <property type="entry name" value="2,3-Dihydroxybiphenyl 1,2-Dioxygenase, domain 1"/>
    <property type="match status" value="1"/>
</dbReference>
<name>A0ABT8SLE8_9CAUL</name>
<dbReference type="RefSeq" id="WP_302109798.1">
    <property type="nucleotide sequence ID" value="NZ_JAUKTR010000003.1"/>
</dbReference>
<feature type="domain" description="VOC" evidence="1">
    <location>
        <begin position="7"/>
        <end position="123"/>
    </location>
</feature>
<protein>
    <submittedName>
        <fullName evidence="2">VOC family protein</fullName>
    </submittedName>
</protein>
<dbReference type="Pfam" id="PF00903">
    <property type="entry name" value="Glyoxalase"/>
    <property type="match status" value="1"/>
</dbReference>
<organism evidence="2 3">
    <name type="scientific">Peiella sedimenti</name>
    <dbReference type="NCBI Taxonomy" id="3061083"/>
    <lineage>
        <taxon>Bacteria</taxon>
        <taxon>Pseudomonadati</taxon>
        <taxon>Pseudomonadota</taxon>
        <taxon>Alphaproteobacteria</taxon>
        <taxon>Caulobacterales</taxon>
        <taxon>Caulobacteraceae</taxon>
        <taxon>Peiella</taxon>
    </lineage>
</organism>
<comment type="caution">
    <text evidence="2">The sequence shown here is derived from an EMBL/GenBank/DDBJ whole genome shotgun (WGS) entry which is preliminary data.</text>
</comment>
<dbReference type="SUPFAM" id="SSF54593">
    <property type="entry name" value="Glyoxalase/Bleomycin resistance protein/Dihydroxybiphenyl dioxygenase"/>
    <property type="match status" value="1"/>
</dbReference>
<dbReference type="Proteomes" id="UP001169063">
    <property type="component" value="Unassembled WGS sequence"/>
</dbReference>
<dbReference type="InterPro" id="IPR004360">
    <property type="entry name" value="Glyas_Fos-R_dOase_dom"/>
</dbReference>
<keyword evidence="3" id="KW-1185">Reference proteome</keyword>
<sequence length="134" mass="14488">MAGLTFPLLHLSIPVSDLDRSLGFYEGLGGGPGRRASDWADVWVFGGQITLFENPTLAARAPEMGRTHFGATLDKAEWEGLAERLDGSDSVVRGPLSEPAAGGVQHKLYLRDPDGWIVELKAYDDPDAALRRLA</sequence>
<evidence type="ECO:0000259" key="1">
    <source>
        <dbReference type="PROSITE" id="PS51819"/>
    </source>
</evidence>
<dbReference type="EMBL" id="JAUKTR010000003">
    <property type="protein sequence ID" value="MDO1559365.1"/>
    <property type="molecule type" value="Genomic_DNA"/>
</dbReference>